<dbReference type="OrthoDB" id="1955171at2"/>
<dbReference type="InterPro" id="IPR025916">
    <property type="entry name" value="YdjO"/>
</dbReference>
<gene>
    <name evidence="1" type="ORF">FPZ49_32425</name>
</gene>
<name>A0A559JMH1_9BACL</name>
<sequence>MYFSKRSTEPLELIQTSVWMCCDTTCYGWMREKFSFDKQPLCPLCTSNMEKKLKMLPVL</sequence>
<evidence type="ECO:0000313" key="1">
    <source>
        <dbReference type="EMBL" id="TVY01072.1"/>
    </source>
</evidence>
<dbReference type="Pfam" id="PF14169">
    <property type="entry name" value="YdjO"/>
    <property type="match status" value="1"/>
</dbReference>
<comment type="caution">
    <text evidence="1">The sequence shown here is derived from an EMBL/GenBank/DDBJ whole genome shotgun (WGS) entry which is preliminary data.</text>
</comment>
<dbReference type="EMBL" id="VNJI01000070">
    <property type="protein sequence ID" value="TVY01072.1"/>
    <property type="molecule type" value="Genomic_DNA"/>
</dbReference>
<organism evidence="1 2">
    <name type="scientific">Paenibacillus cremeus</name>
    <dbReference type="NCBI Taxonomy" id="2163881"/>
    <lineage>
        <taxon>Bacteria</taxon>
        <taxon>Bacillati</taxon>
        <taxon>Bacillota</taxon>
        <taxon>Bacilli</taxon>
        <taxon>Bacillales</taxon>
        <taxon>Paenibacillaceae</taxon>
        <taxon>Paenibacillus</taxon>
    </lineage>
</organism>
<protein>
    <submittedName>
        <fullName evidence="1">Cold-shock protein</fullName>
    </submittedName>
</protein>
<keyword evidence="2" id="KW-1185">Reference proteome</keyword>
<reference evidence="1 2" key="1">
    <citation type="submission" date="2019-07" db="EMBL/GenBank/DDBJ databases">
        <authorList>
            <person name="Kim J."/>
        </authorList>
    </citation>
    <scope>NUCLEOTIDE SEQUENCE [LARGE SCALE GENOMIC DNA]</scope>
    <source>
        <strain evidence="1 2">JC52</strain>
    </source>
</reference>
<dbReference type="Proteomes" id="UP000317036">
    <property type="component" value="Unassembled WGS sequence"/>
</dbReference>
<accession>A0A559JMH1</accession>
<dbReference type="AlphaFoldDB" id="A0A559JMH1"/>
<proteinExistence type="predicted"/>
<evidence type="ECO:0000313" key="2">
    <source>
        <dbReference type="Proteomes" id="UP000317036"/>
    </source>
</evidence>